<dbReference type="GO" id="GO:0046872">
    <property type="term" value="F:metal ion binding"/>
    <property type="evidence" value="ECO:0007669"/>
    <property type="project" value="UniProtKB-KW"/>
</dbReference>
<keyword evidence="7" id="KW-0472">Membrane</keyword>
<dbReference type="PANTHER" id="PTHR23409:SF18">
    <property type="entry name" value="RIBONUCLEOSIDE-DIPHOSPHATE REDUCTASE SUBUNIT M2"/>
    <property type="match status" value="1"/>
</dbReference>
<dbReference type="EC" id="1.17.4.1" evidence="3"/>
<dbReference type="Proteomes" id="UP000290327">
    <property type="component" value="Segment"/>
</dbReference>
<dbReference type="InterPro" id="IPR012348">
    <property type="entry name" value="RNR-like"/>
</dbReference>
<evidence type="ECO:0000256" key="5">
    <source>
        <dbReference type="ARBA" id="ARBA00023002"/>
    </source>
</evidence>
<dbReference type="InterPro" id="IPR000358">
    <property type="entry name" value="RNR_small_fam"/>
</dbReference>
<dbReference type="GO" id="GO:0009263">
    <property type="term" value="P:deoxyribonucleotide biosynthetic process"/>
    <property type="evidence" value="ECO:0007669"/>
    <property type="project" value="InterPro"/>
</dbReference>
<evidence type="ECO:0000256" key="3">
    <source>
        <dbReference type="ARBA" id="ARBA00012274"/>
    </source>
</evidence>
<proteinExistence type="inferred from homology"/>
<dbReference type="CDD" id="cd01049">
    <property type="entry name" value="RNRR2"/>
    <property type="match status" value="1"/>
</dbReference>
<name>A0A411BKJ6_9CAUD</name>
<keyword evidence="7" id="KW-0812">Transmembrane</keyword>
<sequence length="362" mass="41669">MSKFNPNNTGYKKQKYKLFLDEQMGLPDTVNVTYPKLEELYQDQVAQIWNEFEVSLTQDRMDMQKAPLGLVRPMQRTISWQMLADAVAARSIGALLLKHVTNPELENLINLWAFFETIHNRTYAHIVKQTFQDPTEMMQETYENAQVIMRSQNIVKAFDALEDLPKDASEREVKRALLRALVALFALEAISFMGSFAVTFAITEAKVFQGIGQLVTLICRDEQLHTRFDYEILNILLYKEGWAAEAALMTEELKAILDEVVQQELDWASYIFEEDNMVGLNEKLLQSYILYMARPVYEALGIPFDFEVIKENPLPYMTKYIDSSKMQAAAQEIQITSYQIGAISDDSDDLDFGDMDFDADFE</sequence>
<keyword evidence="4" id="KW-0479">Metal-binding</keyword>
<dbReference type="Gene3D" id="1.10.620.20">
    <property type="entry name" value="Ribonucleotide Reductase, subunit A"/>
    <property type="match status" value="1"/>
</dbReference>
<dbReference type="SUPFAM" id="SSF47240">
    <property type="entry name" value="Ferritin-like"/>
    <property type="match status" value="1"/>
</dbReference>
<dbReference type="PANTHER" id="PTHR23409">
    <property type="entry name" value="RIBONUCLEOSIDE-DIPHOSPHATE REDUCTASE SMALL CHAIN"/>
    <property type="match status" value="1"/>
</dbReference>
<reference evidence="8 9" key="1">
    <citation type="submission" date="2018-09" db="EMBL/GenBank/DDBJ databases">
        <title>Characterization and complete genomic analysis of VspSw_1.</title>
        <authorList>
            <person name="Chen L."/>
        </authorList>
    </citation>
    <scope>NUCLEOTIDE SEQUENCE [LARGE SCALE GENOMIC DNA]</scope>
</reference>
<keyword evidence="9" id="KW-1185">Reference proteome</keyword>
<feature type="transmembrane region" description="Helical" evidence="7">
    <location>
        <begin position="176"/>
        <end position="202"/>
    </location>
</feature>
<accession>A0A411BKJ6</accession>
<keyword evidence="7" id="KW-1133">Transmembrane helix</keyword>
<evidence type="ECO:0000256" key="6">
    <source>
        <dbReference type="ARBA" id="ARBA00023004"/>
    </source>
</evidence>
<protein>
    <recommendedName>
        <fullName evidence="3">ribonucleoside-diphosphate reductase</fullName>
        <ecNumber evidence="3">1.17.4.1</ecNumber>
    </recommendedName>
</protein>
<evidence type="ECO:0000313" key="8">
    <source>
        <dbReference type="EMBL" id="QAY02106.1"/>
    </source>
</evidence>
<dbReference type="InterPro" id="IPR009078">
    <property type="entry name" value="Ferritin-like_SF"/>
</dbReference>
<organism evidence="8 9">
    <name type="scientific">Vibrio phage VspSw_1</name>
    <dbReference type="NCBI Taxonomy" id="2484249"/>
    <lineage>
        <taxon>Viruses</taxon>
        <taxon>Duplodnaviria</taxon>
        <taxon>Heunggongvirae</taxon>
        <taxon>Uroviricota</taxon>
        <taxon>Caudoviricetes</taxon>
        <taxon>Demerecviridae</taxon>
        <taxon>Pogseptimavirus</taxon>
        <taxon>Pogseptimavirus VspSw1</taxon>
    </lineage>
</organism>
<comment type="cofactor">
    <cofactor evidence="1">
        <name>Fe cation</name>
        <dbReference type="ChEBI" id="CHEBI:24875"/>
    </cofactor>
</comment>
<gene>
    <name evidence="8" type="ORF">VspSw1_33</name>
</gene>
<evidence type="ECO:0000256" key="2">
    <source>
        <dbReference type="ARBA" id="ARBA00009303"/>
    </source>
</evidence>
<keyword evidence="5" id="KW-0560">Oxidoreductase</keyword>
<dbReference type="EMBL" id="MH925094">
    <property type="protein sequence ID" value="QAY02106.1"/>
    <property type="molecule type" value="Genomic_DNA"/>
</dbReference>
<dbReference type="GO" id="GO:0004748">
    <property type="term" value="F:ribonucleoside-diphosphate reductase activity, thioredoxin disulfide as acceptor"/>
    <property type="evidence" value="ECO:0007669"/>
    <property type="project" value="UniProtKB-EC"/>
</dbReference>
<evidence type="ECO:0000256" key="4">
    <source>
        <dbReference type="ARBA" id="ARBA00022723"/>
    </source>
</evidence>
<dbReference type="UniPathway" id="UPA00326"/>
<dbReference type="InterPro" id="IPR033909">
    <property type="entry name" value="RNR_small"/>
</dbReference>
<dbReference type="Pfam" id="PF00268">
    <property type="entry name" value="Ribonuc_red_sm"/>
    <property type="match status" value="1"/>
</dbReference>
<comment type="similarity">
    <text evidence="2">Belongs to the ribonucleoside diphosphate reductase small chain family.</text>
</comment>
<evidence type="ECO:0000256" key="7">
    <source>
        <dbReference type="SAM" id="Phobius"/>
    </source>
</evidence>
<evidence type="ECO:0000256" key="1">
    <source>
        <dbReference type="ARBA" id="ARBA00001962"/>
    </source>
</evidence>
<evidence type="ECO:0000313" key="9">
    <source>
        <dbReference type="Proteomes" id="UP000290327"/>
    </source>
</evidence>
<keyword evidence="6" id="KW-0408">Iron</keyword>